<evidence type="ECO:0000256" key="1">
    <source>
        <dbReference type="ARBA" id="ARBA00001974"/>
    </source>
</evidence>
<dbReference type="Gene3D" id="3.50.50.60">
    <property type="entry name" value="FAD/NAD(P)-binding domain"/>
    <property type="match status" value="1"/>
</dbReference>
<sequence length="528" mass="58431">MNCNTYDYIVIGTGPAGAVAAKILSDDRRNSVLLLEAGENNDNDMPIRNSTFAPVLQTQFFPQYFWQGEGTPQEEVNNRTFRWTGGRLLGGGSSVNRQLYVRPTPAVLRRWQNLLGPLWSPEEATERLKELERYNGMTDNPEARGFRGRLDVRQAPVNPSAMARKIVLAIEQATGFREVLDYNNPDTPIGPFSRNQYTQMPNGMRESSSTAFLSPDVIDSEGFGVNGRRLRLLTEATALQILFSDRTATGVRFLLEGHCFIAEARKRIVVCAGFKSPKLLMLSGIGPANELRAADIPVIYDNPNVGRHLANHTIIAANFSTNPNDPPVPPKDPNAHLVAGAFLPSPVQGTDPRLREIQIEPFVSNGVLVVGISPVQPRSRGRVVIQSDDPLKIELGDEEFLDNPTDMQLLKDTFRIYIKNIAAKLSAIDPKYKLLSPTVDIIDNDAKLDSFIRQNLNLTFHEMSTLRMARSAADGVTNFRGEVFGVSNLVVADNSIIPFVVDGNTQASAYLIGLTVARQILQQDRYDN</sequence>
<evidence type="ECO:0000256" key="3">
    <source>
        <dbReference type="ARBA" id="ARBA00022630"/>
    </source>
</evidence>
<evidence type="ECO:0000313" key="7">
    <source>
        <dbReference type="EMBL" id="MBL4934223.1"/>
    </source>
</evidence>
<dbReference type="SUPFAM" id="SSF51905">
    <property type="entry name" value="FAD/NAD(P)-binding domain"/>
    <property type="match status" value="1"/>
</dbReference>
<feature type="domain" description="Glucose-methanol-choline oxidoreductase N-terminal" evidence="5">
    <location>
        <begin position="6"/>
        <end position="313"/>
    </location>
</feature>
<dbReference type="Pfam" id="PF00732">
    <property type="entry name" value="GMC_oxred_N"/>
    <property type="match status" value="1"/>
</dbReference>
<evidence type="ECO:0000259" key="6">
    <source>
        <dbReference type="Pfam" id="PF05199"/>
    </source>
</evidence>
<proteinExistence type="inferred from homology"/>
<keyword evidence="4" id="KW-0274">FAD</keyword>
<accession>A0ABS1T896</accession>
<keyword evidence="3" id="KW-0285">Flavoprotein</keyword>
<dbReference type="PANTHER" id="PTHR11552:SF147">
    <property type="entry name" value="CHOLINE DEHYDROGENASE, MITOCHONDRIAL"/>
    <property type="match status" value="1"/>
</dbReference>
<reference evidence="7 8" key="1">
    <citation type="submission" date="2021-01" db="EMBL/GenBank/DDBJ databases">
        <title>Genome public.</title>
        <authorList>
            <person name="Liu C."/>
            <person name="Sun Q."/>
        </authorList>
    </citation>
    <scope>NUCLEOTIDE SEQUENCE [LARGE SCALE GENOMIC DNA]</scope>
    <source>
        <strain evidence="7 8">YIM B02515</strain>
    </source>
</reference>
<dbReference type="Proteomes" id="UP000632377">
    <property type="component" value="Unassembled WGS sequence"/>
</dbReference>
<protein>
    <submittedName>
        <fullName evidence="7">GMC family oxidoreductase</fullName>
    </submittedName>
</protein>
<evidence type="ECO:0000256" key="4">
    <source>
        <dbReference type="ARBA" id="ARBA00022827"/>
    </source>
</evidence>
<organism evidence="7 8">
    <name type="scientific">Clostridium rhizosphaerae</name>
    <dbReference type="NCBI Taxonomy" id="2803861"/>
    <lineage>
        <taxon>Bacteria</taxon>
        <taxon>Bacillati</taxon>
        <taxon>Bacillota</taxon>
        <taxon>Clostridia</taxon>
        <taxon>Eubacteriales</taxon>
        <taxon>Clostridiaceae</taxon>
        <taxon>Clostridium</taxon>
    </lineage>
</organism>
<comment type="similarity">
    <text evidence="2">Belongs to the GMC oxidoreductase family.</text>
</comment>
<dbReference type="PIRSF" id="PIRSF000137">
    <property type="entry name" value="Alcohol_oxidase"/>
    <property type="match status" value="1"/>
</dbReference>
<keyword evidence="8" id="KW-1185">Reference proteome</keyword>
<dbReference type="InterPro" id="IPR036188">
    <property type="entry name" value="FAD/NAD-bd_sf"/>
</dbReference>
<dbReference type="RefSeq" id="WP_202746874.1">
    <property type="nucleotide sequence ID" value="NZ_JAESWC010000001.1"/>
</dbReference>
<dbReference type="InterPro" id="IPR007867">
    <property type="entry name" value="GMC_OxRtase_C"/>
</dbReference>
<dbReference type="SUPFAM" id="SSF54373">
    <property type="entry name" value="FAD-linked reductases, C-terminal domain"/>
    <property type="match status" value="1"/>
</dbReference>
<evidence type="ECO:0000256" key="2">
    <source>
        <dbReference type="ARBA" id="ARBA00010790"/>
    </source>
</evidence>
<dbReference type="InterPro" id="IPR012132">
    <property type="entry name" value="GMC_OxRdtase"/>
</dbReference>
<dbReference type="PANTHER" id="PTHR11552">
    <property type="entry name" value="GLUCOSE-METHANOL-CHOLINE GMC OXIDOREDUCTASE"/>
    <property type="match status" value="1"/>
</dbReference>
<feature type="domain" description="Glucose-methanol-choline oxidoreductase C-terminal" evidence="6">
    <location>
        <begin position="377"/>
        <end position="513"/>
    </location>
</feature>
<dbReference type="Gene3D" id="3.30.410.40">
    <property type="match status" value="1"/>
</dbReference>
<dbReference type="Pfam" id="PF05199">
    <property type="entry name" value="GMC_oxred_C"/>
    <property type="match status" value="1"/>
</dbReference>
<evidence type="ECO:0000313" key="8">
    <source>
        <dbReference type="Proteomes" id="UP000632377"/>
    </source>
</evidence>
<comment type="caution">
    <text evidence="7">The sequence shown here is derived from an EMBL/GenBank/DDBJ whole genome shotgun (WGS) entry which is preliminary data.</text>
</comment>
<dbReference type="EMBL" id="JAESWC010000001">
    <property type="protein sequence ID" value="MBL4934223.1"/>
    <property type="molecule type" value="Genomic_DNA"/>
</dbReference>
<gene>
    <name evidence="7" type="ORF">JK636_00465</name>
</gene>
<evidence type="ECO:0000259" key="5">
    <source>
        <dbReference type="Pfam" id="PF00732"/>
    </source>
</evidence>
<dbReference type="InterPro" id="IPR000172">
    <property type="entry name" value="GMC_OxRdtase_N"/>
</dbReference>
<name>A0ABS1T896_9CLOT</name>
<comment type="cofactor">
    <cofactor evidence="1">
        <name>FAD</name>
        <dbReference type="ChEBI" id="CHEBI:57692"/>
    </cofactor>
</comment>